<evidence type="ECO:0000256" key="1">
    <source>
        <dbReference type="SAM" id="Phobius"/>
    </source>
</evidence>
<reference evidence="3 4" key="1">
    <citation type="journal article" date="2014" name="PLoS ONE">
        <title>Identification and Characterization of a New Erythromycin Biosynthetic Gene Cluster in Actinopolyspora erythraea YIM90600, a Novel Erythronolide-Producing Halophilic Actinomycete Isolated from Salt Field.</title>
        <authorList>
            <person name="Chen D."/>
            <person name="Feng J."/>
            <person name="Huang L."/>
            <person name="Zhang Q."/>
            <person name="Wu J."/>
            <person name="Zhu X."/>
            <person name="Duan Y."/>
            <person name="Xu Z."/>
        </authorList>
    </citation>
    <scope>NUCLEOTIDE SEQUENCE [LARGE SCALE GENOMIC DNA]</scope>
    <source>
        <strain evidence="3 4">YIM90600</strain>
    </source>
</reference>
<proteinExistence type="predicted"/>
<dbReference type="EMBL" id="JPMV01000028">
    <property type="protein sequence ID" value="KGI80636.1"/>
    <property type="molecule type" value="Genomic_DNA"/>
</dbReference>
<dbReference type="EMBL" id="CP022752">
    <property type="protein sequence ID" value="ASU79189.1"/>
    <property type="molecule type" value="Genomic_DNA"/>
</dbReference>
<dbReference type="RefSeq" id="WP_043574937.1">
    <property type="nucleotide sequence ID" value="NZ_CP022752.1"/>
</dbReference>
<evidence type="ECO:0000313" key="2">
    <source>
        <dbReference type="EMBL" id="ASU79189.1"/>
    </source>
</evidence>
<evidence type="ECO:0000313" key="4">
    <source>
        <dbReference type="Proteomes" id="UP000029737"/>
    </source>
</evidence>
<keyword evidence="1" id="KW-0812">Transmembrane</keyword>
<feature type="transmembrane region" description="Helical" evidence="1">
    <location>
        <begin position="45"/>
        <end position="64"/>
    </location>
</feature>
<sequence>MTDKFKPSDAAASRATFGFMALLSAFLIIFLQAIAAGTTVQWANLLALVLAITGTGLRIEAILLRKES</sequence>
<keyword evidence="4" id="KW-1185">Reference proteome</keyword>
<organism evidence="2 5">
    <name type="scientific">Actinopolyspora erythraea</name>
    <dbReference type="NCBI Taxonomy" id="414996"/>
    <lineage>
        <taxon>Bacteria</taxon>
        <taxon>Bacillati</taxon>
        <taxon>Actinomycetota</taxon>
        <taxon>Actinomycetes</taxon>
        <taxon>Actinopolysporales</taxon>
        <taxon>Actinopolysporaceae</taxon>
        <taxon>Actinopolyspora</taxon>
    </lineage>
</organism>
<keyword evidence="1" id="KW-0472">Membrane</keyword>
<gene>
    <name evidence="2" type="ORF">CDG81_13815</name>
    <name evidence="3" type="ORF">IL38_15990</name>
</gene>
<accession>A0A099D3Y2</accession>
<keyword evidence="1" id="KW-1133">Transmembrane helix</keyword>
<dbReference type="HOGENOM" id="CLU_2784526_0_0_11"/>
<dbReference type="KEGG" id="aey:CDG81_13815"/>
<evidence type="ECO:0000313" key="5">
    <source>
        <dbReference type="Proteomes" id="UP000215043"/>
    </source>
</evidence>
<dbReference type="Proteomes" id="UP000029737">
    <property type="component" value="Unassembled WGS sequence"/>
</dbReference>
<reference evidence="2 5" key="2">
    <citation type="submission" date="2017-08" db="EMBL/GenBank/DDBJ databases">
        <title>The complete genome sequence of moderately halophilic actinomycete Actinopolyspora erythraea YIM 90600, the producer of novel erythromycin, novel actinopolysporins A-C and tubercidin.</title>
        <authorList>
            <person name="Yin M."/>
            <person name="Tang S."/>
        </authorList>
    </citation>
    <scope>NUCLEOTIDE SEQUENCE [LARGE SCALE GENOMIC DNA]</scope>
    <source>
        <strain evidence="2 5">YIM 90600</strain>
    </source>
</reference>
<dbReference type="AlphaFoldDB" id="A0A099D3Y2"/>
<evidence type="ECO:0000313" key="3">
    <source>
        <dbReference type="EMBL" id="KGI80636.1"/>
    </source>
</evidence>
<protein>
    <submittedName>
        <fullName evidence="2">Uncharacterized protein</fullName>
    </submittedName>
</protein>
<dbReference type="Proteomes" id="UP000215043">
    <property type="component" value="Chromosome"/>
</dbReference>
<name>A0A099D3Y2_9ACTN</name>